<dbReference type="PROSITE" id="PS50977">
    <property type="entry name" value="HTH_TETR_2"/>
    <property type="match status" value="1"/>
</dbReference>
<gene>
    <name evidence="4" type="ORF">CBW42_10725</name>
</gene>
<evidence type="ECO:0000259" key="3">
    <source>
        <dbReference type="PROSITE" id="PS50977"/>
    </source>
</evidence>
<dbReference type="InterPro" id="IPR001647">
    <property type="entry name" value="HTH_TetR"/>
</dbReference>
<dbReference type="InterPro" id="IPR050624">
    <property type="entry name" value="HTH-type_Tx_Regulator"/>
</dbReference>
<evidence type="ECO:0000256" key="2">
    <source>
        <dbReference type="PROSITE-ProRule" id="PRU00335"/>
    </source>
</evidence>
<dbReference type="OrthoDB" id="9810250at2"/>
<accession>A0A252F2B6</accession>
<keyword evidence="1 2" id="KW-0238">DNA-binding</keyword>
<protein>
    <recommendedName>
        <fullName evidence="3">HTH tetR-type domain-containing protein</fullName>
    </recommendedName>
</protein>
<dbReference type="RefSeq" id="WP_087021185.1">
    <property type="nucleotide sequence ID" value="NZ_NHOC01000009.1"/>
</dbReference>
<feature type="DNA-binding region" description="H-T-H motif" evidence="2">
    <location>
        <begin position="34"/>
        <end position="53"/>
    </location>
</feature>
<dbReference type="PANTHER" id="PTHR43479:SF7">
    <property type="entry name" value="TETR-FAMILY TRANSCRIPTIONAL REGULATOR"/>
    <property type="match status" value="1"/>
</dbReference>
<evidence type="ECO:0000256" key="1">
    <source>
        <dbReference type="ARBA" id="ARBA00023125"/>
    </source>
</evidence>
<dbReference type="SUPFAM" id="SSF46689">
    <property type="entry name" value="Homeodomain-like"/>
    <property type="match status" value="1"/>
</dbReference>
<comment type="caution">
    <text evidence="4">The sequence shown here is derived from an EMBL/GenBank/DDBJ whole genome shotgun (WGS) entry which is preliminary data.</text>
</comment>
<sequence length="124" mass="14772">MAAQKEDRRIRRTKRLLRQALAELMNEKEFKDITVKEITDRADLNRGTFYFHYTDTYDLREKIEDELVHDFKEVISSYSPTPENYSARHMLEQAMGYIQEQKFLIRTLFHSSSVGMACKANSQW</sequence>
<evidence type="ECO:0000313" key="4">
    <source>
        <dbReference type="EMBL" id="OUM19945.1"/>
    </source>
</evidence>
<reference evidence="4 5" key="1">
    <citation type="submission" date="2017-05" db="EMBL/GenBank/DDBJ databases">
        <title>Butyricicoccus porcorum sp. nov. a butyrate-producing bacterium from the swine intestinal tract.</title>
        <authorList>
            <person name="Trachsel J."/>
            <person name="Humphrey S."/>
            <person name="Allen H.K."/>
        </authorList>
    </citation>
    <scope>NUCLEOTIDE SEQUENCE [LARGE SCALE GENOMIC DNA]</scope>
    <source>
        <strain evidence="4">BB10</strain>
    </source>
</reference>
<dbReference type="PANTHER" id="PTHR43479">
    <property type="entry name" value="ACREF/ENVCD OPERON REPRESSOR-RELATED"/>
    <property type="match status" value="1"/>
</dbReference>
<organism evidence="4 5">
    <name type="scientific">Butyricicoccus porcorum</name>
    <dbReference type="NCBI Taxonomy" id="1945634"/>
    <lineage>
        <taxon>Bacteria</taxon>
        <taxon>Bacillati</taxon>
        <taxon>Bacillota</taxon>
        <taxon>Clostridia</taxon>
        <taxon>Eubacteriales</taxon>
        <taxon>Butyricicoccaceae</taxon>
        <taxon>Butyricicoccus</taxon>
    </lineage>
</organism>
<evidence type="ECO:0000313" key="5">
    <source>
        <dbReference type="Proteomes" id="UP000194903"/>
    </source>
</evidence>
<feature type="domain" description="HTH tetR-type" evidence="3">
    <location>
        <begin position="11"/>
        <end position="71"/>
    </location>
</feature>
<name>A0A252F2B6_9FIRM</name>
<dbReference type="Proteomes" id="UP000194903">
    <property type="component" value="Unassembled WGS sequence"/>
</dbReference>
<dbReference type="EMBL" id="NHOC01000009">
    <property type="protein sequence ID" value="OUM19945.1"/>
    <property type="molecule type" value="Genomic_DNA"/>
</dbReference>
<dbReference type="AlphaFoldDB" id="A0A252F2B6"/>
<dbReference type="Gene3D" id="1.10.357.10">
    <property type="entry name" value="Tetracycline Repressor, domain 2"/>
    <property type="match status" value="1"/>
</dbReference>
<dbReference type="GO" id="GO:0003677">
    <property type="term" value="F:DNA binding"/>
    <property type="evidence" value="ECO:0007669"/>
    <property type="project" value="UniProtKB-UniRule"/>
</dbReference>
<dbReference type="InterPro" id="IPR009057">
    <property type="entry name" value="Homeodomain-like_sf"/>
</dbReference>
<keyword evidence="5" id="KW-1185">Reference proteome</keyword>
<proteinExistence type="predicted"/>
<dbReference type="Pfam" id="PF00440">
    <property type="entry name" value="TetR_N"/>
    <property type="match status" value="1"/>
</dbReference>